<evidence type="ECO:0000313" key="3">
    <source>
        <dbReference type="Proteomes" id="UP000663882"/>
    </source>
</evidence>
<gene>
    <name evidence="2" type="ORF">RFH988_LOCUS36264</name>
</gene>
<evidence type="ECO:0000259" key="1">
    <source>
        <dbReference type="Pfam" id="PF12868"/>
    </source>
</evidence>
<name>A0A815NVE6_9BILA</name>
<comment type="caution">
    <text evidence="2">The sequence shown here is derived from an EMBL/GenBank/DDBJ whole genome shotgun (WGS) entry which is preliminary data.</text>
</comment>
<organism evidence="2 3">
    <name type="scientific">Rotaria sordida</name>
    <dbReference type="NCBI Taxonomy" id="392033"/>
    <lineage>
        <taxon>Eukaryota</taxon>
        <taxon>Metazoa</taxon>
        <taxon>Spiralia</taxon>
        <taxon>Gnathifera</taxon>
        <taxon>Rotifera</taxon>
        <taxon>Eurotatoria</taxon>
        <taxon>Bdelloidea</taxon>
        <taxon>Philodinida</taxon>
        <taxon>Philodinidae</taxon>
        <taxon>Rotaria</taxon>
    </lineage>
</organism>
<accession>A0A815NVE6</accession>
<dbReference type="InterPro" id="IPR024436">
    <property type="entry name" value="DUF3824"/>
</dbReference>
<reference evidence="2" key="1">
    <citation type="submission" date="2021-02" db="EMBL/GenBank/DDBJ databases">
        <authorList>
            <person name="Nowell W R."/>
        </authorList>
    </citation>
    <scope>NUCLEOTIDE SEQUENCE</scope>
</reference>
<feature type="domain" description="DUF3824" evidence="1">
    <location>
        <begin position="5"/>
        <end position="68"/>
    </location>
</feature>
<sequence>MPLLLAAGAAGLAAYAIAKHKERRKSEDEFIAHDHHEHVPLHYGNLYNGNIAPYYQPPSYYNYHNGFYYNTRLH</sequence>
<proteinExistence type="predicted"/>
<protein>
    <recommendedName>
        <fullName evidence="1">DUF3824 domain-containing protein</fullName>
    </recommendedName>
</protein>
<dbReference type="Pfam" id="PF12868">
    <property type="entry name" value="DUF3824"/>
    <property type="match status" value="1"/>
</dbReference>
<dbReference type="EMBL" id="CAJNOO010006104">
    <property type="protein sequence ID" value="CAF1438910.1"/>
    <property type="molecule type" value="Genomic_DNA"/>
</dbReference>
<dbReference type="AlphaFoldDB" id="A0A815NVE6"/>
<dbReference type="Proteomes" id="UP000663882">
    <property type="component" value="Unassembled WGS sequence"/>
</dbReference>
<evidence type="ECO:0000313" key="2">
    <source>
        <dbReference type="EMBL" id="CAF1438910.1"/>
    </source>
</evidence>